<dbReference type="PANTHER" id="PTHR10110:SF86">
    <property type="entry name" value="SODIUM_HYDROGEN EXCHANGER 7"/>
    <property type="match status" value="1"/>
</dbReference>
<dbReference type="InterPro" id="IPR018422">
    <property type="entry name" value="Cation/H_exchanger_CPA1"/>
</dbReference>
<dbReference type="Gene3D" id="6.10.140.1330">
    <property type="match status" value="1"/>
</dbReference>
<dbReference type="EnsemblMetazoa" id="XM_003384983.2">
    <property type="protein sequence ID" value="XP_003385031.1"/>
    <property type="gene ID" value="LOC100638762"/>
</dbReference>
<keyword evidence="4 11" id="KW-0812">Transmembrane</keyword>
<dbReference type="InParanoid" id="A0A1X7VBV3"/>
<keyword evidence="6" id="KW-0915">Sodium</keyword>
<dbReference type="SMART" id="SM00100">
    <property type="entry name" value="cNMP"/>
    <property type="match status" value="1"/>
</dbReference>
<dbReference type="InterPro" id="IPR027359">
    <property type="entry name" value="Volt_channel_dom_sf"/>
</dbReference>
<dbReference type="OrthoDB" id="441412at2759"/>
<dbReference type="KEGG" id="aqu:100638762"/>
<evidence type="ECO:0000256" key="10">
    <source>
        <dbReference type="SAM" id="MobiDB-lite"/>
    </source>
</evidence>
<feature type="transmembrane region" description="Helical" evidence="11">
    <location>
        <begin position="52"/>
        <end position="75"/>
    </location>
</feature>
<feature type="compositionally biased region" description="Basic and acidic residues" evidence="10">
    <location>
        <begin position="1501"/>
        <end position="1510"/>
    </location>
</feature>
<feature type="transmembrane region" description="Helical" evidence="11">
    <location>
        <begin position="655"/>
        <end position="673"/>
    </location>
</feature>
<feature type="transmembrane region" description="Helical" evidence="11">
    <location>
        <begin position="693"/>
        <end position="712"/>
    </location>
</feature>
<feature type="compositionally biased region" description="Polar residues" evidence="10">
    <location>
        <begin position="1555"/>
        <end position="1567"/>
    </location>
</feature>
<keyword evidence="14" id="KW-1185">Reference proteome</keyword>
<reference evidence="13" key="2">
    <citation type="submission" date="2017-05" db="UniProtKB">
        <authorList>
            <consortium name="EnsemblMetazoa"/>
        </authorList>
    </citation>
    <scope>IDENTIFICATION</scope>
</reference>
<evidence type="ECO:0000256" key="2">
    <source>
        <dbReference type="ARBA" id="ARBA00022448"/>
    </source>
</evidence>
<feature type="transmembrane region" description="Helical" evidence="11">
    <location>
        <begin position="24"/>
        <end position="45"/>
    </location>
</feature>
<dbReference type="EnsemblMetazoa" id="Aqu2.1.37224_001">
    <property type="protein sequence ID" value="Aqu2.1.37224_001"/>
    <property type="gene ID" value="Aqu2.1.37224"/>
</dbReference>
<dbReference type="InterPro" id="IPR018490">
    <property type="entry name" value="cNMP-bd_dom_sf"/>
</dbReference>
<feature type="transmembrane region" description="Helical" evidence="11">
    <location>
        <begin position="87"/>
        <end position="105"/>
    </location>
</feature>
<reference evidence="14" key="1">
    <citation type="journal article" date="2010" name="Nature">
        <title>The Amphimedon queenslandica genome and the evolution of animal complexity.</title>
        <authorList>
            <person name="Srivastava M."/>
            <person name="Simakov O."/>
            <person name="Chapman J."/>
            <person name="Fahey B."/>
            <person name="Gauthier M.E."/>
            <person name="Mitros T."/>
            <person name="Richards G.S."/>
            <person name="Conaco C."/>
            <person name="Dacre M."/>
            <person name="Hellsten U."/>
            <person name="Larroux C."/>
            <person name="Putnam N.H."/>
            <person name="Stanke M."/>
            <person name="Adamska M."/>
            <person name="Darling A."/>
            <person name="Degnan S.M."/>
            <person name="Oakley T.H."/>
            <person name="Plachetzki D.C."/>
            <person name="Zhai Y."/>
            <person name="Adamski M."/>
            <person name="Calcino A."/>
            <person name="Cummins S.F."/>
            <person name="Goodstein D.M."/>
            <person name="Harris C."/>
            <person name="Jackson D.J."/>
            <person name="Leys S.P."/>
            <person name="Shu S."/>
            <person name="Woodcroft B.J."/>
            <person name="Vervoort M."/>
            <person name="Kosik K.S."/>
            <person name="Manning G."/>
            <person name="Degnan B.M."/>
            <person name="Rokhsar D.S."/>
        </authorList>
    </citation>
    <scope>NUCLEOTIDE SEQUENCE [LARGE SCALE GENOMIC DNA]</scope>
</reference>
<keyword evidence="5 11" id="KW-1133">Transmembrane helix</keyword>
<feature type="transmembrane region" description="Helical" evidence="11">
    <location>
        <begin position="413"/>
        <end position="434"/>
    </location>
</feature>
<evidence type="ECO:0000313" key="13">
    <source>
        <dbReference type="EnsemblMetazoa" id="Aqu2.1.37224_001"/>
    </source>
</evidence>
<evidence type="ECO:0000256" key="7">
    <source>
        <dbReference type="ARBA" id="ARBA00023065"/>
    </source>
</evidence>
<protein>
    <recommendedName>
        <fullName evidence="12">Cyclic nucleotide-binding domain-containing protein</fullName>
    </recommendedName>
</protein>
<feature type="compositionally biased region" description="Basic and acidic residues" evidence="10">
    <location>
        <begin position="1417"/>
        <end position="1455"/>
    </location>
</feature>
<evidence type="ECO:0000256" key="5">
    <source>
        <dbReference type="ARBA" id="ARBA00022989"/>
    </source>
</evidence>
<evidence type="ECO:0000256" key="3">
    <source>
        <dbReference type="ARBA" id="ARBA00022475"/>
    </source>
</evidence>
<dbReference type="InterPro" id="IPR000595">
    <property type="entry name" value="cNMP-bd_dom"/>
</dbReference>
<evidence type="ECO:0000259" key="12">
    <source>
        <dbReference type="PROSITE" id="PS50042"/>
    </source>
</evidence>
<keyword evidence="7" id="KW-0406">Ion transport</keyword>
<feature type="transmembrane region" description="Helical" evidence="11">
    <location>
        <begin position="335"/>
        <end position="360"/>
    </location>
</feature>
<feature type="transmembrane region" description="Helical" evidence="11">
    <location>
        <begin position="217"/>
        <end position="240"/>
    </location>
</feature>
<dbReference type="PROSITE" id="PS50042">
    <property type="entry name" value="CNMP_BINDING_3"/>
    <property type="match status" value="1"/>
</dbReference>
<dbReference type="SUPFAM" id="SSF81324">
    <property type="entry name" value="Voltage-gated potassium channels"/>
    <property type="match status" value="1"/>
</dbReference>
<dbReference type="GO" id="GO:0015385">
    <property type="term" value="F:sodium:proton antiporter activity"/>
    <property type="evidence" value="ECO:0007669"/>
    <property type="project" value="InterPro"/>
</dbReference>
<evidence type="ECO:0000256" key="9">
    <source>
        <dbReference type="ARBA" id="ARBA00023201"/>
    </source>
</evidence>
<dbReference type="Pfam" id="PF00999">
    <property type="entry name" value="Na_H_Exchanger"/>
    <property type="match status" value="1"/>
</dbReference>
<feature type="region of interest" description="Disordered" evidence="10">
    <location>
        <begin position="1172"/>
        <end position="1205"/>
    </location>
</feature>
<gene>
    <name evidence="13" type="primary">100638762</name>
</gene>
<comment type="subcellular location">
    <subcellularLocation>
        <location evidence="1">Cell membrane</location>
        <topology evidence="1">Multi-pass membrane protein</topology>
    </subcellularLocation>
</comment>
<organism evidence="13">
    <name type="scientific">Amphimedon queenslandica</name>
    <name type="common">Sponge</name>
    <dbReference type="NCBI Taxonomy" id="400682"/>
    <lineage>
        <taxon>Eukaryota</taxon>
        <taxon>Metazoa</taxon>
        <taxon>Porifera</taxon>
        <taxon>Demospongiae</taxon>
        <taxon>Heteroscleromorpha</taxon>
        <taxon>Haplosclerida</taxon>
        <taxon>Niphatidae</taxon>
        <taxon>Amphimedon</taxon>
    </lineage>
</organism>
<dbReference type="Proteomes" id="UP000007879">
    <property type="component" value="Unassembled WGS sequence"/>
</dbReference>
<dbReference type="GO" id="GO:0015386">
    <property type="term" value="F:potassium:proton antiporter activity"/>
    <property type="evidence" value="ECO:0007669"/>
    <property type="project" value="TreeGrafter"/>
</dbReference>
<dbReference type="eggNOG" id="KOG1965">
    <property type="taxonomic scope" value="Eukaryota"/>
</dbReference>
<keyword evidence="3" id="KW-1003">Cell membrane</keyword>
<keyword evidence="8 11" id="KW-0472">Membrane</keyword>
<feature type="transmembrane region" description="Helical" evidence="11">
    <location>
        <begin position="146"/>
        <end position="168"/>
    </location>
</feature>
<name>A0A1X7VBV3_AMPQE</name>
<feature type="transmembrane region" description="Helical" evidence="11">
    <location>
        <begin position="117"/>
        <end position="140"/>
    </location>
</feature>
<keyword evidence="2" id="KW-0813">Transport</keyword>
<evidence type="ECO:0000256" key="8">
    <source>
        <dbReference type="ARBA" id="ARBA00023136"/>
    </source>
</evidence>
<feature type="compositionally biased region" description="Basic residues" evidence="10">
    <location>
        <begin position="1568"/>
        <end position="1586"/>
    </location>
</feature>
<feature type="transmembrane region" description="Helical" evidence="11">
    <location>
        <begin position="302"/>
        <end position="323"/>
    </location>
</feature>
<dbReference type="InterPro" id="IPR014710">
    <property type="entry name" value="RmlC-like_jellyroll"/>
</dbReference>
<feature type="compositionally biased region" description="Basic and acidic residues" evidence="10">
    <location>
        <begin position="1466"/>
        <end position="1489"/>
    </location>
</feature>
<dbReference type="InterPro" id="IPR006153">
    <property type="entry name" value="Cation/H_exchanger_TM"/>
</dbReference>
<dbReference type="GO" id="GO:0005886">
    <property type="term" value="C:plasma membrane"/>
    <property type="evidence" value="ECO:0007669"/>
    <property type="project" value="UniProtKB-SubCell"/>
</dbReference>
<dbReference type="Gene3D" id="1.20.120.350">
    <property type="entry name" value="Voltage-gated potassium channels. Chain C"/>
    <property type="match status" value="1"/>
</dbReference>
<sequence>MDNEPSAVNQTDDHTSGPHDQSTYSAAIFFLFIAFAVGAAVRHLLKNTSLPYTVVLIVLGMLIAGVTSWPPLAFIDLYLQIAHLDPHLMLIIFLPTLIFESAFALDVHTFKKMIGQAIVLAGPGLLVSSFLLSILTRYIFPYHWSWTVSMLFGTILSATDPVAIVALLKEIGASKQLGTIIEGESLLNDGAAIVLYNVLIDELIPGRGRDAIQIFLYFLRVAVGGPVFGYLMAKVSIFWLSRVYNDALVEISITLVSTYVTYYVGENLLQVSGVLAVVALGYEINSRKTNISPEVEVFLHRFWEVLGYLANTLIFIIVGIVIRQNAFQGVNGTDWILLTGLYFGIILIRMVVTVAFFPLINHIGYSMSIREIIVIAWGGLKGAVSLALALSVAETTAINFSTVGSKVLFHTAGIVMLTLVINATTTKCLLNLLGMRRISLARSKTVSTAVEEIHDTKMRAISLLKADRFLADADWDIVGKCAEIPNPYKKSGLAFIGGSNLLPCKITDQTALDTDDTQNEHSEIMEEIRRLIVKRQKTSYWHQFELGMLSREAARVLINLADTVLDIPERLITIDDISPHWSIPRIYPKINQLVDWVVRNNAQIVPLPTNAFLKLFYIIAKSSYLEWLVIAAIIMNVTLSVTEITVMYQFSATDVVFLIFKILNAIFCSVYLLESIIKIIGLRQYYWKSKWSYLELLILLIIMSEVIVSELYSSSATVRIVLRTSALIFLLRFIQAKKTVLPLILKMIGYFANRHLRVGYDIGRGFVVGEEDVLSQFESFKHIDDSIALKFKKAIEETRLCVIRSLGLIRKEYPGIALSIKTHHATRAVLNNCQETVKTQLSNGLLDETDAAKLMMLIEKKEKSLENTQASLPTPCPETLFSQISWLNGLSPDVIANLRKCATIEQFDTDDILIEKNEPLTGVFILISGLVKSVATALTDQGPEEIIIDFYGPGDILGELGMILNITKHSEIGFVCETDIQTFFIECDDLLRIMDQFPILQERLWKIYGTRIAPSLLENMPQYQSFTVNMLSNMCENSYIAQPIPSKPLPQIIDITDEMREVIVIHDEVHCNITLRAFKAPIVIPKRIHHVTMETYKPRLLVILNEDHQLVANSGAVVEEDGSESNIVYKILNRLFGNRRNVIFTEDEGGLIRNPGASDAMINQHNPRQQLTEEPMNNEDTNHQQHQNDNNNSRHTRTVSEANESKEVHIVIPEIRTTDSELIRSRSALVLSRGDLASVSRLSMPARLPSREELSNSNLTKPVIAKESSNQSTNALPVVCRSKTLFDPTPRGGSTIGIEVHHQVRDSLISGSPGMAKRETVRGQMEDATRHDFKEQATQKLSLDMTRLQVPTVKRERSKRGVRGHLVTRDTIGDEDQLTFGVPSIGIASNEHENDNIPRDIHQSEVKDSDATNQDIKGSDRVHHYSESDEEKRLKEEKTTDHDHFLKQKESKPTEEIQLLSIPVVTKEEDKDDKTQAKLTKEHKTDKIQARIPPPLNKSGEQQKTRKTESTAEQATRKKQGHREKETRMSGTLAEVHVHVAPVKGDGGEKGEEPTSVSTLQSTYSHQVNRKRTSVKARKMHKPKQK</sequence>
<evidence type="ECO:0000256" key="6">
    <source>
        <dbReference type="ARBA" id="ARBA00023053"/>
    </source>
</evidence>
<evidence type="ECO:0000256" key="4">
    <source>
        <dbReference type="ARBA" id="ARBA00022692"/>
    </source>
</evidence>
<dbReference type="PANTHER" id="PTHR10110">
    <property type="entry name" value="SODIUM/HYDROGEN EXCHANGER"/>
    <property type="match status" value="1"/>
</dbReference>
<feature type="domain" description="Cyclic nucleotide-binding" evidence="12">
    <location>
        <begin position="886"/>
        <end position="1011"/>
    </location>
</feature>
<feature type="transmembrane region" description="Helical" evidence="11">
    <location>
        <begin position="624"/>
        <end position="649"/>
    </location>
</feature>
<feature type="region of interest" description="Disordered" evidence="10">
    <location>
        <begin position="1389"/>
        <end position="1586"/>
    </location>
</feature>
<feature type="transmembrane region" description="Helical" evidence="11">
    <location>
        <begin position="372"/>
        <end position="393"/>
    </location>
</feature>
<dbReference type="SUPFAM" id="SSF51206">
    <property type="entry name" value="cAMP-binding domain-like"/>
    <property type="match status" value="1"/>
</dbReference>
<evidence type="ECO:0000256" key="1">
    <source>
        <dbReference type="ARBA" id="ARBA00004651"/>
    </source>
</evidence>
<proteinExistence type="predicted"/>
<evidence type="ECO:0000313" key="14">
    <source>
        <dbReference type="Proteomes" id="UP000007879"/>
    </source>
</evidence>
<dbReference type="GO" id="GO:0098719">
    <property type="term" value="P:sodium ion import across plasma membrane"/>
    <property type="evidence" value="ECO:0007669"/>
    <property type="project" value="TreeGrafter"/>
</dbReference>
<dbReference type="GO" id="GO:0051453">
    <property type="term" value="P:regulation of intracellular pH"/>
    <property type="evidence" value="ECO:0007669"/>
    <property type="project" value="TreeGrafter"/>
</dbReference>
<dbReference type="Gene3D" id="2.60.120.10">
    <property type="entry name" value="Jelly Rolls"/>
    <property type="match status" value="1"/>
</dbReference>
<accession>A0A1X7VBV3</accession>
<feature type="transmembrane region" description="Helical" evidence="11">
    <location>
        <begin position="260"/>
        <end position="282"/>
    </location>
</feature>
<feature type="compositionally biased region" description="Basic and acidic residues" evidence="10">
    <location>
        <begin position="1390"/>
        <end position="1410"/>
    </location>
</feature>
<dbReference type="Pfam" id="PF00027">
    <property type="entry name" value="cNMP_binding"/>
    <property type="match status" value="1"/>
</dbReference>
<evidence type="ECO:0000256" key="11">
    <source>
        <dbReference type="SAM" id="Phobius"/>
    </source>
</evidence>
<dbReference type="CDD" id="cd00038">
    <property type="entry name" value="CAP_ED"/>
    <property type="match status" value="1"/>
</dbReference>
<keyword evidence="9" id="KW-0739">Sodium transport</keyword>